<proteinExistence type="predicted"/>
<comment type="caution">
    <text evidence="2">The sequence shown here is derived from an EMBL/GenBank/DDBJ whole genome shotgun (WGS) entry which is preliminary data.</text>
</comment>
<keyword evidence="3" id="KW-1185">Reference proteome</keyword>
<evidence type="ECO:0000256" key="1">
    <source>
        <dbReference type="SAM" id="Coils"/>
    </source>
</evidence>
<name>A0AA88GNS5_NAELO</name>
<organism evidence="2 3">
    <name type="scientific">Naegleria lovaniensis</name>
    <name type="common">Amoeba</name>
    <dbReference type="NCBI Taxonomy" id="51637"/>
    <lineage>
        <taxon>Eukaryota</taxon>
        <taxon>Discoba</taxon>
        <taxon>Heterolobosea</taxon>
        <taxon>Tetramitia</taxon>
        <taxon>Eutetramitia</taxon>
        <taxon>Vahlkampfiidae</taxon>
        <taxon>Naegleria</taxon>
    </lineage>
</organism>
<dbReference type="GeneID" id="68098555"/>
<reference evidence="2 3" key="1">
    <citation type="journal article" date="2018" name="BMC Genomics">
        <title>The genome of Naegleria lovaniensis, the basis for a comparative approach to unravel pathogenicity factors of the human pathogenic amoeba N. fowleri.</title>
        <authorList>
            <person name="Liechti N."/>
            <person name="Schurch N."/>
            <person name="Bruggmann R."/>
            <person name="Wittwer M."/>
        </authorList>
    </citation>
    <scope>NUCLEOTIDE SEQUENCE [LARGE SCALE GENOMIC DNA]</scope>
    <source>
        <strain evidence="2 3">ATCC 30569</strain>
    </source>
</reference>
<feature type="coiled-coil region" evidence="1">
    <location>
        <begin position="93"/>
        <end position="141"/>
    </location>
</feature>
<dbReference type="AlphaFoldDB" id="A0AA88GNS5"/>
<accession>A0AA88GNS5</accession>
<sequence length="142" mass="16154">MVTREAALAFALLCCILGIYQLMVFNAMAGDDGKAVRYFRIIATETSVDLSEEYMQLLNGTLTANDTLNENEVESLKEIPYLASRKTKIDAILKQLRSEVEIAKDKLTKETNKLLSLKNDVQILRNEMSKMEEIMKEINEDE</sequence>
<evidence type="ECO:0000313" key="2">
    <source>
        <dbReference type="EMBL" id="KAG2381717.1"/>
    </source>
</evidence>
<dbReference type="EMBL" id="PYSW02000026">
    <property type="protein sequence ID" value="KAG2381717.1"/>
    <property type="molecule type" value="Genomic_DNA"/>
</dbReference>
<keyword evidence="1" id="KW-0175">Coiled coil</keyword>
<evidence type="ECO:0000313" key="3">
    <source>
        <dbReference type="Proteomes" id="UP000816034"/>
    </source>
</evidence>
<dbReference type="Proteomes" id="UP000816034">
    <property type="component" value="Unassembled WGS sequence"/>
</dbReference>
<protein>
    <submittedName>
        <fullName evidence="2">Uncharacterized protein</fullName>
    </submittedName>
</protein>
<dbReference type="RefSeq" id="XP_044547396.1">
    <property type="nucleotide sequence ID" value="XM_044695925.1"/>
</dbReference>
<gene>
    <name evidence="2" type="ORF">C9374_006101</name>
</gene>